<dbReference type="EMBL" id="JAIWQS010000001">
    <property type="protein sequence ID" value="KAJ8775266.1"/>
    <property type="molecule type" value="Genomic_DNA"/>
</dbReference>
<dbReference type="Proteomes" id="UP001159364">
    <property type="component" value="Linkage Group LG01"/>
</dbReference>
<dbReference type="Pfam" id="PF12204">
    <property type="entry name" value="DUF3598_N"/>
    <property type="match status" value="1"/>
</dbReference>
<dbReference type="SUPFAM" id="SSF50814">
    <property type="entry name" value="Lipocalins"/>
    <property type="match status" value="2"/>
</dbReference>
<organism evidence="4 5">
    <name type="scientific">Erythroxylum novogranatense</name>
    <dbReference type="NCBI Taxonomy" id="1862640"/>
    <lineage>
        <taxon>Eukaryota</taxon>
        <taxon>Viridiplantae</taxon>
        <taxon>Streptophyta</taxon>
        <taxon>Embryophyta</taxon>
        <taxon>Tracheophyta</taxon>
        <taxon>Spermatophyta</taxon>
        <taxon>Magnoliopsida</taxon>
        <taxon>eudicotyledons</taxon>
        <taxon>Gunneridae</taxon>
        <taxon>Pentapetalae</taxon>
        <taxon>rosids</taxon>
        <taxon>fabids</taxon>
        <taxon>Malpighiales</taxon>
        <taxon>Erythroxylaceae</taxon>
        <taxon>Erythroxylum</taxon>
    </lineage>
</organism>
<dbReference type="Gene3D" id="2.40.128.20">
    <property type="match status" value="2"/>
</dbReference>
<feature type="domain" description="DUF3598" evidence="2">
    <location>
        <begin position="71"/>
        <end position="249"/>
    </location>
</feature>
<feature type="compositionally biased region" description="Low complexity" evidence="1">
    <location>
        <begin position="36"/>
        <end position="52"/>
    </location>
</feature>
<evidence type="ECO:0000259" key="3">
    <source>
        <dbReference type="Pfam" id="PF21053"/>
    </source>
</evidence>
<gene>
    <name evidence="4" type="ORF">K2173_020270</name>
</gene>
<dbReference type="InterPro" id="IPR022017">
    <property type="entry name" value="BFA1-like_DUF3598"/>
</dbReference>
<dbReference type="AlphaFoldDB" id="A0AAV8U7J3"/>
<evidence type="ECO:0000313" key="5">
    <source>
        <dbReference type="Proteomes" id="UP001159364"/>
    </source>
</evidence>
<dbReference type="PANTHER" id="PTHR33404">
    <property type="entry name" value="CELL DIVISION TOPOLOGICAL SPECIFICITY FACTOR HOMOLOG, CHLOROPLASTIC"/>
    <property type="match status" value="1"/>
</dbReference>
<reference evidence="4 5" key="1">
    <citation type="submission" date="2021-09" db="EMBL/GenBank/DDBJ databases">
        <title>Genomic insights and catalytic innovation underlie evolution of tropane alkaloids biosynthesis.</title>
        <authorList>
            <person name="Wang Y.-J."/>
            <person name="Tian T."/>
            <person name="Huang J.-P."/>
            <person name="Huang S.-X."/>
        </authorList>
    </citation>
    <scope>NUCLEOTIDE SEQUENCE [LARGE SCALE GENOMIC DNA]</scope>
    <source>
        <strain evidence="4">KIB-2018</strain>
        <tissue evidence="4">Leaf</tissue>
    </source>
</reference>
<name>A0AAV8U7J3_9ROSI</name>
<dbReference type="InterPro" id="IPR012674">
    <property type="entry name" value="Calycin"/>
</dbReference>
<dbReference type="Pfam" id="PF21053">
    <property type="entry name" value="BFA1_C"/>
    <property type="match status" value="1"/>
</dbReference>
<dbReference type="PANTHER" id="PTHR33404:SF3">
    <property type="entry name" value="NMDA RECEPTOR SUBUNIT EPSILON-1, PUTATIVE (DUF3598)-RELATED"/>
    <property type="match status" value="1"/>
</dbReference>
<evidence type="ECO:0008006" key="6">
    <source>
        <dbReference type="Google" id="ProtNLM"/>
    </source>
</evidence>
<proteinExistence type="predicted"/>
<accession>A0AAV8U7J3</accession>
<comment type="caution">
    <text evidence="4">The sequence shown here is derived from an EMBL/GenBank/DDBJ whole genome shotgun (WGS) entry which is preliminary data.</text>
</comment>
<feature type="domain" description="Biogenesis factor required for ATP synthase 1-like C-terminal" evidence="3">
    <location>
        <begin position="272"/>
        <end position="407"/>
    </location>
</feature>
<keyword evidence="5" id="KW-1185">Reference proteome</keyword>
<protein>
    <recommendedName>
        <fullName evidence="6">DUF3598 domain-containing protein</fullName>
    </recommendedName>
</protein>
<evidence type="ECO:0000259" key="2">
    <source>
        <dbReference type="Pfam" id="PF12204"/>
    </source>
</evidence>
<evidence type="ECO:0000313" key="4">
    <source>
        <dbReference type="EMBL" id="KAJ8775266.1"/>
    </source>
</evidence>
<feature type="region of interest" description="Disordered" evidence="1">
    <location>
        <begin position="36"/>
        <end position="63"/>
    </location>
</feature>
<dbReference type="InterPro" id="IPR048378">
    <property type="entry name" value="BFA1-like_C"/>
</dbReference>
<sequence length="407" mass="45566">MASYTHYSLIFPSLPKSLRPFPPKFLTLKPLSWSPITRPRSSPPSSSSTTATNIRTNVEDAKTEPEAMNIDNLHRFIDLNLGKWHGSFYQFDAHGKLMQRVSTRLSVSSYGEDDLISLIQTLYIKQPSTSTSISGDKEEPEWAEYKIKETNMFTVDKYQQIGFFPNEKAYALRYQTAGMLETVLRQGVLGEDDTGEESPKNLKLPSRLPSIVCENCLYSLEKARRARAFHIMDPKGILEMLIVFIEARGDGLFIHPKLDSDDLQSTDRILPFLGKWKGPSITKRSGVYGATIAEAETVVLLDMDDRGQLIQDISSTSAGTDVTTHVHWTGTISDNLVTFDGGYQITILPGGMYMGCPCDIAKNVAESTSFHLEFCWLEGPGKRQRLVRTYDVEGLAVSSTHFLETKV</sequence>
<dbReference type="GO" id="GO:0010020">
    <property type="term" value="P:chloroplast fission"/>
    <property type="evidence" value="ECO:0007669"/>
    <property type="project" value="TreeGrafter"/>
</dbReference>
<dbReference type="FunFam" id="2.40.128.20:FF:000017">
    <property type="entry name" value="OsWRKY4 family protein"/>
    <property type="match status" value="1"/>
</dbReference>
<evidence type="ECO:0000256" key="1">
    <source>
        <dbReference type="SAM" id="MobiDB-lite"/>
    </source>
</evidence>
<dbReference type="FunFam" id="2.40.128.20:FF:000013">
    <property type="entry name" value="OsWRKY4 family protein"/>
    <property type="match status" value="1"/>
</dbReference>